<dbReference type="Gramene" id="scaffold_802303.1">
    <property type="protein sequence ID" value="scaffold_802303.1"/>
    <property type="gene ID" value="scaffold_802303.1"/>
</dbReference>
<reference evidence="2" key="1">
    <citation type="journal article" date="2011" name="Nat. Genet.">
        <title>The Arabidopsis lyrata genome sequence and the basis of rapid genome size change.</title>
        <authorList>
            <person name="Hu T.T."/>
            <person name="Pattyn P."/>
            <person name="Bakker E.G."/>
            <person name="Cao J."/>
            <person name="Cheng J.-F."/>
            <person name="Clark R.M."/>
            <person name="Fahlgren N."/>
            <person name="Fawcett J.A."/>
            <person name="Grimwood J."/>
            <person name="Gundlach H."/>
            <person name="Haberer G."/>
            <person name="Hollister J.D."/>
            <person name="Ossowski S."/>
            <person name="Ottilar R.P."/>
            <person name="Salamov A.A."/>
            <person name="Schneeberger K."/>
            <person name="Spannagl M."/>
            <person name="Wang X."/>
            <person name="Yang L."/>
            <person name="Nasrallah M.E."/>
            <person name="Bergelson J."/>
            <person name="Carrington J.C."/>
            <person name="Gaut B.S."/>
            <person name="Schmutz J."/>
            <person name="Mayer K.F.X."/>
            <person name="Van de Peer Y."/>
            <person name="Grigoriev I.V."/>
            <person name="Nordborg M."/>
            <person name="Weigel D."/>
            <person name="Guo Y.-L."/>
        </authorList>
    </citation>
    <scope>NUCLEOTIDE SEQUENCE [LARGE SCALE GENOMIC DNA]</scope>
    <source>
        <strain evidence="2">cv. MN47</strain>
    </source>
</reference>
<evidence type="ECO:0000313" key="2">
    <source>
        <dbReference type="Proteomes" id="UP000008694"/>
    </source>
</evidence>
<organism evidence="2">
    <name type="scientific">Arabidopsis lyrata subsp. lyrata</name>
    <name type="common">Lyre-leaved rock-cress</name>
    <dbReference type="NCBI Taxonomy" id="81972"/>
    <lineage>
        <taxon>Eukaryota</taxon>
        <taxon>Viridiplantae</taxon>
        <taxon>Streptophyta</taxon>
        <taxon>Embryophyta</taxon>
        <taxon>Tracheophyta</taxon>
        <taxon>Spermatophyta</taxon>
        <taxon>Magnoliopsida</taxon>
        <taxon>eudicotyledons</taxon>
        <taxon>Gunneridae</taxon>
        <taxon>Pentapetalae</taxon>
        <taxon>rosids</taxon>
        <taxon>malvids</taxon>
        <taxon>Brassicales</taxon>
        <taxon>Brassicaceae</taxon>
        <taxon>Camelineae</taxon>
        <taxon>Arabidopsis</taxon>
    </lineage>
</organism>
<keyword evidence="2" id="KW-1185">Reference proteome</keyword>
<proteinExistence type="predicted"/>
<sequence>MRVSETRIPLPRKPPFKATVMAGIVWFRDGERRNRRRIDEREVSSPATAAEVICAVRRRTR</sequence>
<accession>D7MMU3</accession>
<name>D7MMU3_ARALL</name>
<dbReference type="HOGENOM" id="CLU_2925749_0_0_1"/>
<dbReference type="AlphaFoldDB" id="D7MMU3"/>
<protein>
    <submittedName>
        <fullName evidence="1">Expressed protein</fullName>
    </submittedName>
</protein>
<gene>
    <name evidence="1" type="ORF">ARALYDRAFT_918903</name>
</gene>
<evidence type="ECO:0000313" key="1">
    <source>
        <dbReference type="EMBL" id="EFH40769.1"/>
    </source>
</evidence>
<dbReference type="Proteomes" id="UP000008694">
    <property type="component" value="Unassembled WGS sequence"/>
</dbReference>
<dbReference type="EMBL" id="GL348720">
    <property type="protein sequence ID" value="EFH40769.1"/>
    <property type="molecule type" value="Genomic_DNA"/>
</dbReference>